<evidence type="ECO:0000256" key="3">
    <source>
        <dbReference type="ARBA" id="ARBA00022605"/>
    </source>
</evidence>
<keyword evidence="6 10" id="KW-0368">Histidine biosynthesis</keyword>
<dbReference type="EC" id="4.3.2.10" evidence="10"/>
<dbReference type="PANTHER" id="PTHR42701">
    <property type="entry name" value="IMIDAZOLE GLYCEROL PHOSPHATE SYNTHASE SUBUNIT HISH"/>
    <property type="match status" value="1"/>
</dbReference>
<sequence>MSGVVALIDAGGANLGSVSYALERLGAQVRIARDADALRGAARVILPGVGAAGPAMRLLAQRGFVPALNAIDVPLFGICLGMQLLFEASDESGEACLGLLPGRVRALRGAPGVRVPHMGWNRVDARSADPLLDEAVPGAQAYFVHGFAAPVTEDCIATATHGDTFAAMVRRGHVCGAQFHPERSATFGAQVLRNFLSLRAGSAIAKEVA</sequence>
<evidence type="ECO:0000256" key="5">
    <source>
        <dbReference type="ARBA" id="ARBA00022962"/>
    </source>
</evidence>
<dbReference type="PIRSF" id="PIRSF000495">
    <property type="entry name" value="Amidotransf_hisH"/>
    <property type="match status" value="1"/>
</dbReference>
<comment type="subunit">
    <text evidence="2 10">Heterodimer of HisH and HisF.</text>
</comment>
<comment type="catalytic activity">
    <reaction evidence="9 10">
        <text>L-glutamine + H2O = L-glutamate + NH4(+)</text>
        <dbReference type="Rhea" id="RHEA:15889"/>
        <dbReference type="ChEBI" id="CHEBI:15377"/>
        <dbReference type="ChEBI" id="CHEBI:28938"/>
        <dbReference type="ChEBI" id="CHEBI:29985"/>
        <dbReference type="ChEBI" id="CHEBI:58359"/>
        <dbReference type="EC" id="3.5.1.2"/>
    </reaction>
</comment>
<keyword evidence="10" id="KW-0963">Cytoplasm</keyword>
<dbReference type="PANTHER" id="PTHR42701:SF1">
    <property type="entry name" value="IMIDAZOLE GLYCEROL PHOSPHATE SYNTHASE SUBUNIT HISH"/>
    <property type="match status" value="1"/>
</dbReference>
<reference evidence="12 13" key="1">
    <citation type="submission" date="2021-03" db="EMBL/GenBank/DDBJ databases">
        <title>Complete Genome Sequences of Two Lysobacter Strains Isolated from Sea Water (Lysobacter caseinilyticus) and Soil (Lysobacter helvus) in South Korea.</title>
        <authorList>
            <person name="Watanabe Y."/>
            <person name="Arakawa K."/>
        </authorList>
    </citation>
    <scope>NUCLEOTIDE SEQUENCE [LARGE SCALE GENOMIC DNA]</scope>
    <source>
        <strain evidence="12 13">KVB24</strain>
    </source>
</reference>
<evidence type="ECO:0000256" key="8">
    <source>
        <dbReference type="ARBA" id="ARBA00047838"/>
    </source>
</evidence>
<comment type="catalytic activity">
    <reaction evidence="8 10">
        <text>5-[(5-phospho-1-deoxy-D-ribulos-1-ylimino)methylamino]-1-(5-phospho-beta-D-ribosyl)imidazole-4-carboxamide + L-glutamine = D-erythro-1-(imidazol-4-yl)glycerol 3-phosphate + 5-amino-1-(5-phospho-beta-D-ribosyl)imidazole-4-carboxamide + L-glutamate + H(+)</text>
        <dbReference type="Rhea" id="RHEA:24793"/>
        <dbReference type="ChEBI" id="CHEBI:15378"/>
        <dbReference type="ChEBI" id="CHEBI:29985"/>
        <dbReference type="ChEBI" id="CHEBI:58278"/>
        <dbReference type="ChEBI" id="CHEBI:58359"/>
        <dbReference type="ChEBI" id="CHEBI:58475"/>
        <dbReference type="ChEBI" id="CHEBI:58525"/>
        <dbReference type="EC" id="4.3.2.10"/>
    </reaction>
</comment>
<evidence type="ECO:0000313" key="13">
    <source>
        <dbReference type="Proteomes" id="UP000681317"/>
    </source>
</evidence>
<dbReference type="NCBIfam" id="TIGR01855">
    <property type="entry name" value="IMP_synth_hisH"/>
    <property type="match status" value="1"/>
</dbReference>
<keyword evidence="7 10" id="KW-0456">Lyase</keyword>
<evidence type="ECO:0000256" key="9">
    <source>
        <dbReference type="ARBA" id="ARBA00049534"/>
    </source>
</evidence>
<dbReference type="InterPro" id="IPR029062">
    <property type="entry name" value="Class_I_gatase-like"/>
</dbReference>
<feature type="active site" evidence="10">
    <location>
        <position position="182"/>
    </location>
</feature>
<dbReference type="InterPro" id="IPR010139">
    <property type="entry name" value="Imidazole-glycPsynth_HisH"/>
</dbReference>
<protein>
    <recommendedName>
        <fullName evidence="10">Imidazole glycerol phosphate synthase subunit HisH</fullName>
        <ecNumber evidence="10">4.3.2.10</ecNumber>
    </recommendedName>
    <alternativeName>
        <fullName evidence="10">IGP synthase glutaminase subunit</fullName>
        <ecNumber evidence="10">3.5.1.2</ecNumber>
    </alternativeName>
    <alternativeName>
        <fullName evidence="10">IGP synthase subunit HisH</fullName>
    </alternativeName>
    <alternativeName>
        <fullName evidence="10">ImGP synthase subunit HisH</fullName>
        <shortName evidence="10">IGPS subunit HisH</shortName>
    </alternativeName>
</protein>
<dbReference type="Gene3D" id="3.40.50.880">
    <property type="match status" value="1"/>
</dbReference>
<gene>
    <name evidence="10 12" type="primary">hisH</name>
    <name evidence="12" type="ORF">LYSCAS_01050</name>
</gene>
<dbReference type="Proteomes" id="UP000681317">
    <property type="component" value="Chromosome"/>
</dbReference>
<name>A0ABM7Q1I7_9GAMM</name>
<proteinExistence type="inferred from homology"/>
<accession>A0ABM7Q1I7</accession>
<keyword evidence="13" id="KW-1185">Reference proteome</keyword>
<feature type="active site" description="Nucleophile" evidence="10">
    <location>
        <position position="79"/>
    </location>
</feature>
<dbReference type="CDD" id="cd01748">
    <property type="entry name" value="GATase1_IGP_Synthase"/>
    <property type="match status" value="1"/>
</dbReference>
<dbReference type="EC" id="3.5.1.2" evidence="10"/>
<evidence type="ECO:0000256" key="4">
    <source>
        <dbReference type="ARBA" id="ARBA00022801"/>
    </source>
</evidence>
<comment type="pathway">
    <text evidence="1 10">Amino-acid biosynthesis; L-histidine biosynthesis; L-histidine from 5-phospho-alpha-D-ribose 1-diphosphate: step 5/9.</text>
</comment>
<comment type="function">
    <text evidence="10">IGPS catalyzes the conversion of PRFAR and glutamine to IGP, AICAR and glutamate. The HisH subunit catalyzes the hydrolysis of glutamine to glutamate and ammonia as part of the synthesis of IGP and AICAR. The resulting ammonia molecule is channeled to the active site of HisF.</text>
</comment>
<keyword evidence="5 10" id="KW-0315">Glutamine amidotransferase</keyword>
<feature type="domain" description="Glutamine amidotransferase" evidence="11">
    <location>
        <begin position="7"/>
        <end position="196"/>
    </location>
</feature>
<evidence type="ECO:0000256" key="10">
    <source>
        <dbReference type="HAMAP-Rule" id="MF_00278"/>
    </source>
</evidence>
<evidence type="ECO:0000256" key="7">
    <source>
        <dbReference type="ARBA" id="ARBA00023239"/>
    </source>
</evidence>
<evidence type="ECO:0000256" key="2">
    <source>
        <dbReference type="ARBA" id="ARBA00011152"/>
    </source>
</evidence>
<comment type="subcellular location">
    <subcellularLocation>
        <location evidence="10">Cytoplasm</location>
    </subcellularLocation>
</comment>
<dbReference type="InterPro" id="IPR017926">
    <property type="entry name" value="GATASE"/>
</dbReference>
<dbReference type="SUPFAM" id="SSF52317">
    <property type="entry name" value="Class I glutamine amidotransferase-like"/>
    <property type="match status" value="1"/>
</dbReference>
<evidence type="ECO:0000313" key="12">
    <source>
        <dbReference type="EMBL" id="BCT91081.1"/>
    </source>
</evidence>
<feature type="active site" evidence="10">
    <location>
        <position position="180"/>
    </location>
</feature>
<dbReference type="HAMAP" id="MF_00278">
    <property type="entry name" value="HisH"/>
    <property type="match status" value="1"/>
</dbReference>
<keyword evidence="3 10" id="KW-0028">Amino-acid biosynthesis</keyword>
<dbReference type="RefSeq" id="WP_213435114.1">
    <property type="nucleotide sequence ID" value="NZ_AP024545.1"/>
</dbReference>
<dbReference type="EMBL" id="AP024545">
    <property type="protein sequence ID" value="BCT91081.1"/>
    <property type="molecule type" value="Genomic_DNA"/>
</dbReference>
<evidence type="ECO:0000256" key="1">
    <source>
        <dbReference type="ARBA" id="ARBA00005091"/>
    </source>
</evidence>
<dbReference type="PROSITE" id="PS51273">
    <property type="entry name" value="GATASE_TYPE_1"/>
    <property type="match status" value="1"/>
</dbReference>
<keyword evidence="4 10" id="KW-0378">Hydrolase</keyword>
<dbReference type="Pfam" id="PF00117">
    <property type="entry name" value="GATase"/>
    <property type="match status" value="1"/>
</dbReference>
<evidence type="ECO:0000256" key="6">
    <source>
        <dbReference type="ARBA" id="ARBA00023102"/>
    </source>
</evidence>
<organism evidence="12 13">
    <name type="scientific">Noviluteimonas caseinilytica</name>
    <dbReference type="NCBI Taxonomy" id="2675101"/>
    <lineage>
        <taxon>Bacteria</taxon>
        <taxon>Pseudomonadati</taxon>
        <taxon>Pseudomonadota</taxon>
        <taxon>Gammaproteobacteria</taxon>
        <taxon>Lysobacterales</taxon>
        <taxon>Lysobacteraceae</taxon>
        <taxon>Noviluteimonas</taxon>
    </lineage>
</organism>
<evidence type="ECO:0000259" key="11">
    <source>
        <dbReference type="Pfam" id="PF00117"/>
    </source>
</evidence>